<name>A0A1W7D422_9ACTN</name>
<dbReference type="GO" id="GO:0015807">
    <property type="term" value="P:L-amino acid transport"/>
    <property type="evidence" value="ECO:0007669"/>
    <property type="project" value="TreeGrafter"/>
</dbReference>
<sequence>MSVDVDKDPGGAPGAADAAPALLELRDLHVFYGAIEALKGVSLSVAEGEVVALLGANGAGKSTTLKAASGMLAPRSGEVRLRGERVDGIKSHELVRFGIGHVPEGRRVFARMTVLDNLKMGAYRLKRPDEADLERVFSLFPVLAQRRKQVSGTLSGGEQQMLAIGRALMGKPELLLLDEPSMGLAPLIVRQIFEILREINEQGTTLLLVEQNASQALQLADRGYVLETGEVVMSDEASVLLSDPRVRAAYLGEVAEDDAPAG</sequence>
<organism evidence="7 8">
    <name type="scientific">Streptomyces marincola</name>
    <dbReference type="NCBI Taxonomy" id="2878388"/>
    <lineage>
        <taxon>Bacteria</taxon>
        <taxon>Bacillati</taxon>
        <taxon>Actinomycetota</taxon>
        <taxon>Actinomycetes</taxon>
        <taxon>Kitasatosporales</taxon>
        <taxon>Streptomycetaceae</taxon>
        <taxon>Streptomyces</taxon>
    </lineage>
</organism>
<dbReference type="InterPro" id="IPR017871">
    <property type="entry name" value="ABC_transporter-like_CS"/>
</dbReference>
<proteinExistence type="inferred from homology"/>
<dbReference type="GO" id="GO:0005524">
    <property type="term" value="F:ATP binding"/>
    <property type="evidence" value="ECO:0007669"/>
    <property type="project" value="UniProtKB-KW"/>
</dbReference>
<gene>
    <name evidence="7" type="ORF">CAG99_23095</name>
</gene>
<evidence type="ECO:0000313" key="8">
    <source>
        <dbReference type="Proteomes" id="UP000194218"/>
    </source>
</evidence>
<evidence type="ECO:0000256" key="2">
    <source>
        <dbReference type="ARBA" id="ARBA00022448"/>
    </source>
</evidence>
<dbReference type="InterPro" id="IPR003593">
    <property type="entry name" value="AAA+_ATPase"/>
</dbReference>
<reference evidence="7 8" key="1">
    <citation type="submission" date="2017-05" db="EMBL/GenBank/DDBJ databases">
        <title>Complete genome sequence of Streptomyces sp. SCSIO 03032 revealed the diverse biosynthetic pathways for its bioactive secondary metabolites.</title>
        <authorList>
            <person name="Ma L."/>
            <person name="Zhu Y."/>
            <person name="Zhang W."/>
            <person name="Zhang G."/>
            <person name="Tian X."/>
            <person name="Zhang S."/>
            <person name="Zhang C."/>
        </authorList>
    </citation>
    <scope>NUCLEOTIDE SEQUENCE [LARGE SCALE GENOMIC DNA]</scope>
    <source>
        <strain evidence="7 8">SCSIO 03032</strain>
    </source>
</reference>
<keyword evidence="4 7" id="KW-0067">ATP-binding</keyword>
<dbReference type="InterPro" id="IPR003439">
    <property type="entry name" value="ABC_transporter-like_ATP-bd"/>
</dbReference>
<dbReference type="CDD" id="cd03224">
    <property type="entry name" value="ABC_TM1139_LivF_branched"/>
    <property type="match status" value="1"/>
</dbReference>
<dbReference type="SMART" id="SM00382">
    <property type="entry name" value="AAA"/>
    <property type="match status" value="1"/>
</dbReference>
<dbReference type="Pfam" id="PF00005">
    <property type="entry name" value="ABC_tran"/>
    <property type="match status" value="1"/>
</dbReference>
<evidence type="ECO:0000256" key="3">
    <source>
        <dbReference type="ARBA" id="ARBA00022741"/>
    </source>
</evidence>
<evidence type="ECO:0000313" key="7">
    <source>
        <dbReference type="EMBL" id="ARQ71330.1"/>
    </source>
</evidence>
<comment type="similarity">
    <text evidence="1">Belongs to the ABC transporter superfamily.</text>
</comment>
<dbReference type="PROSITE" id="PS00211">
    <property type="entry name" value="ABC_TRANSPORTER_1"/>
    <property type="match status" value="1"/>
</dbReference>
<dbReference type="PIRSF" id="PIRSF039137">
    <property type="entry name" value="ABC_branched_ATPase"/>
    <property type="match status" value="1"/>
</dbReference>
<protein>
    <submittedName>
        <fullName evidence="7">ABC transporter ATP-binding protein</fullName>
    </submittedName>
</protein>
<evidence type="ECO:0000256" key="5">
    <source>
        <dbReference type="ARBA" id="ARBA00022970"/>
    </source>
</evidence>
<dbReference type="Proteomes" id="UP000194218">
    <property type="component" value="Chromosome"/>
</dbReference>
<feature type="domain" description="ABC transporter" evidence="6">
    <location>
        <begin position="23"/>
        <end position="253"/>
    </location>
</feature>
<dbReference type="AlphaFoldDB" id="A0A1W7D422"/>
<keyword evidence="3" id="KW-0547">Nucleotide-binding</keyword>
<dbReference type="PROSITE" id="PS50893">
    <property type="entry name" value="ABC_TRANSPORTER_2"/>
    <property type="match status" value="1"/>
</dbReference>
<keyword evidence="2" id="KW-0813">Transport</keyword>
<accession>A0A1W7D422</accession>
<keyword evidence="8" id="KW-1185">Reference proteome</keyword>
<dbReference type="PANTHER" id="PTHR43820:SF4">
    <property type="entry name" value="HIGH-AFFINITY BRANCHED-CHAIN AMINO ACID TRANSPORT ATP-BINDING PROTEIN LIVF"/>
    <property type="match status" value="1"/>
</dbReference>
<dbReference type="EMBL" id="CP021121">
    <property type="protein sequence ID" value="ARQ71330.1"/>
    <property type="molecule type" value="Genomic_DNA"/>
</dbReference>
<dbReference type="GO" id="GO:0016887">
    <property type="term" value="F:ATP hydrolysis activity"/>
    <property type="evidence" value="ECO:0007669"/>
    <property type="project" value="InterPro"/>
</dbReference>
<dbReference type="SUPFAM" id="SSF52540">
    <property type="entry name" value="P-loop containing nucleoside triphosphate hydrolases"/>
    <property type="match status" value="1"/>
</dbReference>
<dbReference type="InterPro" id="IPR030660">
    <property type="entry name" value="ABC_branched_ATPase_LivF/BraG"/>
</dbReference>
<dbReference type="KEGG" id="smao:CAG99_23095"/>
<evidence type="ECO:0000259" key="6">
    <source>
        <dbReference type="PROSITE" id="PS50893"/>
    </source>
</evidence>
<dbReference type="GO" id="GO:0015658">
    <property type="term" value="F:branched-chain amino acid transmembrane transporter activity"/>
    <property type="evidence" value="ECO:0007669"/>
    <property type="project" value="InterPro"/>
</dbReference>
<dbReference type="InterPro" id="IPR027417">
    <property type="entry name" value="P-loop_NTPase"/>
</dbReference>
<dbReference type="InterPro" id="IPR052156">
    <property type="entry name" value="BCAA_Transport_ATP-bd_LivF"/>
</dbReference>
<dbReference type="PANTHER" id="PTHR43820">
    <property type="entry name" value="HIGH-AFFINITY BRANCHED-CHAIN AMINO ACID TRANSPORT ATP-BINDING PROTEIN LIVF"/>
    <property type="match status" value="1"/>
</dbReference>
<keyword evidence="5" id="KW-0029">Amino-acid transport</keyword>
<dbReference type="Gene3D" id="3.40.50.300">
    <property type="entry name" value="P-loop containing nucleotide triphosphate hydrolases"/>
    <property type="match status" value="1"/>
</dbReference>
<evidence type="ECO:0000256" key="1">
    <source>
        <dbReference type="ARBA" id="ARBA00005417"/>
    </source>
</evidence>
<evidence type="ECO:0000256" key="4">
    <source>
        <dbReference type="ARBA" id="ARBA00022840"/>
    </source>
</evidence>